<evidence type="ECO:0000313" key="1">
    <source>
        <dbReference type="EMBL" id="AUG88194.1"/>
    </source>
</evidence>
<gene>
    <name evidence="1" type="ORF">CPT_Mutine_062</name>
</gene>
<sequence>MTKTEINAILKEIGLCNLKRRSDPYSYQPAKPVRDCQGKMIKGIYCAEVGPMTVTSPHVDRFNAIVEEFCDKVLGGLAKDLCSPDTKVVTFGSHLVAFHLTSFRVHGDYHGYYAQVSIRK</sequence>
<dbReference type="Proteomes" id="UP000240732">
    <property type="component" value="Segment"/>
</dbReference>
<proteinExistence type="predicted"/>
<reference evidence="2" key="1">
    <citation type="submission" date="2017-11" db="EMBL/GenBank/DDBJ databases">
        <title>Complete genome of Salmonella Myophage Mutine.</title>
        <authorList>
            <person name="Gutierrez J."/>
            <person name="Xie Y."/>
            <person name="Gill J.J."/>
            <person name="Liu M."/>
        </authorList>
    </citation>
    <scope>NUCLEOTIDE SEQUENCE [LARGE SCALE GENOMIC DNA]</scope>
</reference>
<protein>
    <submittedName>
        <fullName evidence="1">Uncharacterized protein</fullName>
    </submittedName>
</protein>
<keyword evidence="2" id="KW-1185">Reference proteome</keyword>
<evidence type="ECO:0000313" key="2">
    <source>
        <dbReference type="Proteomes" id="UP000240732"/>
    </source>
</evidence>
<dbReference type="EMBL" id="MG428992">
    <property type="protein sequence ID" value="AUG88194.1"/>
    <property type="molecule type" value="Genomic_DNA"/>
</dbReference>
<accession>A0A2H5BPE2</accession>
<name>A0A2H5BPE2_9CAUD</name>
<organism evidence="1 2">
    <name type="scientific">Salmonella phage Mutine</name>
    <dbReference type="NCBI Taxonomy" id="2054274"/>
    <lineage>
        <taxon>Viruses</taxon>
        <taxon>Duplodnaviria</taxon>
        <taxon>Heunggongvirae</taxon>
        <taxon>Uroviricota</taxon>
        <taxon>Caudoviricetes</taxon>
        <taxon>Pantevenvirales</taxon>
        <taxon>Ackermannviridae</taxon>
        <taxon>Cvivirinae</taxon>
        <taxon>Kuttervirus</taxon>
        <taxon>Kuttervirus mutine</taxon>
    </lineage>
</organism>